<dbReference type="GO" id="GO:0016829">
    <property type="term" value="F:lyase activity"/>
    <property type="evidence" value="ECO:0007669"/>
    <property type="project" value="InterPro"/>
</dbReference>
<feature type="transmembrane region" description="Helical" evidence="5">
    <location>
        <begin position="156"/>
        <end position="174"/>
    </location>
</feature>
<accession>A0A430J785</accession>
<sequence length="203" mass="23170">MDSLLNHEAERWLQLGLAFFWTVTYVLIILQGFRDRTCGMPLLALCANLTWEFLYGFIIPFDPFQKIGTSVWFALDCVIFLQFLLYASRETTHKKLLYLSVAGLLVMALLLHYGMHVEFHDKEGKYSAFGINLMMSLLFIIMWLKQPGKGQSLAIAYAKMIGTLCASILGYAMYPESLLLTTLYILTFLLDLLYVIVVTKPSP</sequence>
<evidence type="ECO:0000313" key="7">
    <source>
        <dbReference type="Proteomes" id="UP000276128"/>
    </source>
</evidence>
<comment type="caution">
    <text evidence="6">The sequence shown here is derived from an EMBL/GenBank/DDBJ whole genome shotgun (WGS) entry which is preliminary data.</text>
</comment>
<evidence type="ECO:0000256" key="5">
    <source>
        <dbReference type="SAM" id="Phobius"/>
    </source>
</evidence>
<keyword evidence="4 5" id="KW-0472">Membrane</keyword>
<feature type="transmembrane region" description="Helical" evidence="5">
    <location>
        <begin position="96"/>
        <end position="114"/>
    </location>
</feature>
<feature type="transmembrane region" description="Helical" evidence="5">
    <location>
        <begin position="42"/>
        <end position="61"/>
    </location>
</feature>
<reference evidence="6 7" key="1">
    <citation type="submission" date="2018-12" db="EMBL/GenBank/DDBJ databases">
        <title>Bacillus ochoae sp. nov., Paenibacillus whitsoniae sp. nov., Paenibacillus spiritus sp. nov. Isolated from the Mars Exploration Rover during spacecraft assembly.</title>
        <authorList>
            <person name="Seuylemezian A."/>
            <person name="Vaishampayan P."/>
        </authorList>
    </citation>
    <scope>NUCLEOTIDE SEQUENCE [LARGE SCALE GENOMIC DNA]</scope>
    <source>
        <strain evidence="6 7">MER 54</strain>
    </source>
</reference>
<dbReference type="EMBL" id="RXHU01000082">
    <property type="protein sequence ID" value="RTE05415.1"/>
    <property type="molecule type" value="Genomic_DNA"/>
</dbReference>
<dbReference type="AlphaFoldDB" id="A0A430J785"/>
<evidence type="ECO:0000256" key="3">
    <source>
        <dbReference type="ARBA" id="ARBA00022989"/>
    </source>
</evidence>
<feature type="transmembrane region" description="Helical" evidence="5">
    <location>
        <begin position="12"/>
        <end position="30"/>
    </location>
</feature>
<keyword evidence="7" id="KW-1185">Reference proteome</keyword>
<protein>
    <submittedName>
        <fullName evidence="6">Uncharacterized protein</fullName>
    </submittedName>
</protein>
<comment type="subcellular location">
    <subcellularLocation>
        <location evidence="1">Membrane</location>
        <topology evidence="1">Multi-pass membrane protein</topology>
    </subcellularLocation>
</comment>
<evidence type="ECO:0000256" key="1">
    <source>
        <dbReference type="ARBA" id="ARBA00004141"/>
    </source>
</evidence>
<proteinExistence type="predicted"/>
<evidence type="ECO:0000256" key="4">
    <source>
        <dbReference type="ARBA" id="ARBA00023136"/>
    </source>
</evidence>
<dbReference type="RefSeq" id="WP_126143887.1">
    <property type="nucleotide sequence ID" value="NZ_RXHU01000082.1"/>
</dbReference>
<keyword evidence="2 5" id="KW-0812">Transmembrane</keyword>
<feature type="transmembrane region" description="Helical" evidence="5">
    <location>
        <begin position="126"/>
        <end position="144"/>
    </location>
</feature>
<feature type="transmembrane region" description="Helical" evidence="5">
    <location>
        <begin position="180"/>
        <end position="199"/>
    </location>
</feature>
<feature type="transmembrane region" description="Helical" evidence="5">
    <location>
        <begin position="67"/>
        <end position="87"/>
    </location>
</feature>
<name>A0A430J785_9BACL</name>
<dbReference type="GO" id="GO:0016020">
    <property type="term" value="C:membrane"/>
    <property type="evidence" value="ECO:0007669"/>
    <property type="project" value="UniProtKB-SubCell"/>
</dbReference>
<dbReference type="Pfam" id="PF25129">
    <property type="entry name" value="Pyr4-TMTC"/>
    <property type="match status" value="1"/>
</dbReference>
<dbReference type="PANTHER" id="PTHR42038:SF2">
    <property type="entry name" value="TERPENE CYCLASE AUSL"/>
    <property type="match status" value="1"/>
</dbReference>
<dbReference type="InterPro" id="IPR039020">
    <property type="entry name" value="PaxB-like"/>
</dbReference>
<dbReference type="Proteomes" id="UP000276128">
    <property type="component" value="Unassembled WGS sequence"/>
</dbReference>
<gene>
    <name evidence="6" type="ORF">EJQ19_24585</name>
</gene>
<dbReference type="PANTHER" id="PTHR42038">
    <property type="match status" value="1"/>
</dbReference>
<evidence type="ECO:0000256" key="2">
    <source>
        <dbReference type="ARBA" id="ARBA00022692"/>
    </source>
</evidence>
<organism evidence="6 7">
    <name type="scientific">Paenibacillus whitsoniae</name>
    <dbReference type="NCBI Taxonomy" id="2496558"/>
    <lineage>
        <taxon>Bacteria</taxon>
        <taxon>Bacillati</taxon>
        <taxon>Bacillota</taxon>
        <taxon>Bacilli</taxon>
        <taxon>Bacillales</taxon>
        <taxon>Paenibacillaceae</taxon>
        <taxon>Paenibacillus</taxon>
    </lineage>
</organism>
<keyword evidence="3 5" id="KW-1133">Transmembrane helix</keyword>
<evidence type="ECO:0000313" key="6">
    <source>
        <dbReference type="EMBL" id="RTE05415.1"/>
    </source>
</evidence>
<dbReference type="OrthoDB" id="7825963at2"/>